<dbReference type="GO" id="GO:0003677">
    <property type="term" value="F:DNA binding"/>
    <property type="evidence" value="ECO:0007669"/>
    <property type="project" value="UniProtKB-KW"/>
</dbReference>
<evidence type="ECO:0000313" key="7">
    <source>
        <dbReference type="EMBL" id="AZB49148.1"/>
    </source>
</evidence>
<keyword evidence="5" id="KW-0804">Transcription</keyword>
<reference evidence="7" key="1">
    <citation type="submission" date="2017-11" db="EMBL/GenBank/DDBJ databases">
        <title>The distinct marsupial branch of gammaherpesviruses includes novel host-derived genes seldom found in other viruses.</title>
        <authorList>
            <person name="Vaz P.K."/>
        </authorList>
    </citation>
    <scope>NUCLEOTIDE SEQUENCE</scope>
    <source>
        <strain evidence="7">V3187/11</strain>
    </source>
</reference>
<evidence type="ECO:0000313" key="8">
    <source>
        <dbReference type="Proteomes" id="UP000679767"/>
    </source>
</evidence>
<evidence type="ECO:0000256" key="3">
    <source>
        <dbReference type="ARBA" id="ARBA00023125"/>
    </source>
</evidence>
<evidence type="ECO:0000256" key="6">
    <source>
        <dbReference type="SAM" id="MobiDB-lite"/>
    </source>
</evidence>
<gene>
    <name evidence="7" type="primary">ORF50</name>
</gene>
<keyword evidence="8" id="KW-1185">Reference proteome</keyword>
<sequence>MKMLRYIKENQPGTDAIQDTKEMVDLLLREAANVSRYMQGFVSTFNLFNFWMLLKHLRNKNKPPGACHFIVANYSTLALRLKMEDILINTDKAFISSACLGIPMGSTIAEFMKTILIHIRRKCIRQSRPLGTSRDMIMNAAAGIMDEYCRQNSLGSLDHKTKVMLLLLFPPIRLQDEFKSLDDKEVDMEQNSDLESDELATGFRSTTKKRGLRNRSKTGDLPERFPDPILLSGKSTTHSDIYGTYCLKRSVELVLHMEETALKAGQPLPGVDAIMLHVQEQCVHGVGETAPTSRSTIAKRRCPDEPACPSPAKASRQTDQLLLEVDEESSDTPCCSNSIAPTIDIAQVFAETVGECEPYGESNGGVVSACHMSPPTHHQPPQNPTVPTSTPKPHTILPGNMSLTQRAMDNIFAQGQQPVLWEVIPAQNISPSDLHQILLPTHDPSHVTNQVFVHMTDPSASDQVTSTMSSPNEAGDVSVHDRPGPSQNTPKANLFQPWLTSSTERTTSAGVNAQCSSATTSSASASMERPSDYQGAPYSDPLTDLNATLERLKSEWDKESCPSPTVAQAPDSFPVPLSVIYQPNSGSSTPDLLCSFSLSDFMNKE</sequence>
<dbReference type="GeneID" id="65102702"/>
<keyword evidence="3" id="KW-0238">DNA-binding</keyword>
<keyword evidence="1" id="KW-0244">Early protein</keyword>
<dbReference type="Pfam" id="PF03326">
    <property type="entry name" value="Herpes_TAF50"/>
    <property type="match status" value="1"/>
</dbReference>
<accession>A0A3Q8J4C8</accession>
<feature type="region of interest" description="Disordered" evidence="6">
    <location>
        <begin position="294"/>
        <end position="317"/>
    </location>
</feature>
<feature type="compositionally biased region" description="Basic residues" evidence="6">
    <location>
        <begin position="207"/>
        <end position="216"/>
    </location>
</feature>
<proteinExistence type="predicted"/>
<feature type="compositionally biased region" description="Low complexity" evidence="6">
    <location>
        <begin position="516"/>
        <end position="526"/>
    </location>
</feature>
<feature type="region of interest" description="Disordered" evidence="6">
    <location>
        <begin position="460"/>
        <end position="540"/>
    </location>
</feature>
<keyword evidence="2" id="KW-0805">Transcription regulation</keyword>
<feature type="region of interest" description="Disordered" evidence="6">
    <location>
        <begin position="207"/>
        <end position="230"/>
    </location>
</feature>
<feature type="compositionally biased region" description="Basic and acidic residues" evidence="6">
    <location>
        <begin position="217"/>
        <end position="226"/>
    </location>
</feature>
<protein>
    <submittedName>
        <fullName evidence="7">BZIP transcription factor</fullName>
    </submittedName>
</protein>
<evidence type="ECO:0000256" key="5">
    <source>
        <dbReference type="ARBA" id="ARBA00023163"/>
    </source>
</evidence>
<keyword evidence="4" id="KW-0010">Activator</keyword>
<dbReference type="Proteomes" id="UP000679767">
    <property type="component" value="Segment"/>
</dbReference>
<dbReference type="GO" id="GO:0006355">
    <property type="term" value="P:regulation of DNA-templated transcription"/>
    <property type="evidence" value="ECO:0007669"/>
    <property type="project" value="InterPro"/>
</dbReference>
<organism evidence="7">
    <name type="scientific">Vombatid gammaherpesvirus 1</name>
    <dbReference type="NCBI Taxonomy" id="2052651"/>
    <lineage>
        <taxon>Viruses</taxon>
        <taxon>Duplodnaviria</taxon>
        <taxon>Heunggongvirae</taxon>
        <taxon>Peploviricota</taxon>
        <taxon>Herviviricetes</taxon>
        <taxon>Herpesvirales</taxon>
        <taxon>Orthoherpesviridae</taxon>
        <taxon>Gammaherpesvirinae</taxon>
        <taxon>Manticavirus</taxon>
        <taxon>Manticavirus vombatidgamma1</taxon>
    </lineage>
</organism>
<evidence type="ECO:0000256" key="2">
    <source>
        <dbReference type="ARBA" id="ARBA00023015"/>
    </source>
</evidence>
<feature type="compositionally biased region" description="Polar residues" evidence="6">
    <location>
        <begin position="498"/>
        <end position="515"/>
    </location>
</feature>
<dbReference type="InterPro" id="IPR004998">
    <property type="entry name" value="Herpes_TAF50"/>
</dbReference>
<feature type="compositionally biased region" description="Polar residues" evidence="6">
    <location>
        <begin position="460"/>
        <end position="472"/>
    </location>
</feature>
<evidence type="ECO:0000256" key="1">
    <source>
        <dbReference type="ARBA" id="ARBA00022518"/>
    </source>
</evidence>
<dbReference type="RefSeq" id="YP_010087418.1">
    <property type="nucleotide sequence ID" value="NC_055554.1"/>
</dbReference>
<evidence type="ECO:0000256" key="4">
    <source>
        <dbReference type="ARBA" id="ARBA00023159"/>
    </source>
</evidence>
<name>A0A3Q8J4C8_9GAMA</name>
<dbReference type="KEGG" id="vg:65102702"/>
<dbReference type="EMBL" id="MG452721">
    <property type="protein sequence ID" value="AZB49148.1"/>
    <property type="molecule type" value="Genomic_DNA"/>
</dbReference>